<reference evidence="2" key="2">
    <citation type="submission" date="2015-08" db="EMBL/GenBank/DDBJ databases">
        <title>Draft Genome Sequence of a Heterotrophic Facultative Anaerobic Bacterium Ardenticatena maritima Strain 110S.</title>
        <authorList>
            <person name="Kawaichi S."/>
            <person name="Yoshida T."/>
            <person name="Sako Y."/>
            <person name="Nakamura R."/>
        </authorList>
    </citation>
    <scope>NUCLEOTIDE SEQUENCE [LARGE SCALE GENOMIC DNA]</scope>
    <source>
        <strain evidence="2">110S</strain>
    </source>
</reference>
<protein>
    <submittedName>
        <fullName evidence="1">Uncharacterized protein</fullName>
    </submittedName>
</protein>
<dbReference type="Proteomes" id="UP000037784">
    <property type="component" value="Unassembled WGS sequence"/>
</dbReference>
<dbReference type="EMBL" id="BBZA01000015">
    <property type="protein sequence ID" value="GAP61829.1"/>
    <property type="molecule type" value="Genomic_DNA"/>
</dbReference>
<accession>A0A0M8K739</accession>
<name>A0A0M8K739_9CHLR</name>
<comment type="caution">
    <text evidence="1">The sequence shown here is derived from an EMBL/GenBank/DDBJ whole genome shotgun (WGS) entry which is preliminary data.</text>
</comment>
<evidence type="ECO:0000313" key="2">
    <source>
        <dbReference type="Proteomes" id="UP000037784"/>
    </source>
</evidence>
<keyword evidence="2" id="KW-1185">Reference proteome</keyword>
<gene>
    <name evidence="1" type="ORF">ARMA_0252</name>
</gene>
<sequence>MPKAPDFVFNGRLVMKGGSPVIFNKTVAFGGCFLYSEGEDEPLSRGG</sequence>
<organism evidence="1 2">
    <name type="scientific">Ardenticatena maritima</name>
    <dbReference type="NCBI Taxonomy" id="872965"/>
    <lineage>
        <taxon>Bacteria</taxon>
        <taxon>Bacillati</taxon>
        <taxon>Chloroflexota</taxon>
        <taxon>Ardenticatenia</taxon>
        <taxon>Ardenticatenales</taxon>
        <taxon>Ardenticatenaceae</taxon>
        <taxon>Ardenticatena</taxon>
    </lineage>
</organism>
<proteinExistence type="predicted"/>
<evidence type="ECO:0000313" key="1">
    <source>
        <dbReference type="EMBL" id="GAP61829.1"/>
    </source>
</evidence>
<dbReference type="AlphaFoldDB" id="A0A0M8K739"/>
<reference evidence="1 2" key="1">
    <citation type="journal article" date="2015" name="Genome Announc.">
        <title>Draft Genome Sequence of a Heterotrophic Facultative Anaerobic Thermophilic Bacterium, Ardenticatena maritima Strain 110ST.</title>
        <authorList>
            <person name="Kawaichi S."/>
            <person name="Yoshida T."/>
            <person name="Sako Y."/>
            <person name="Nakamura R."/>
        </authorList>
    </citation>
    <scope>NUCLEOTIDE SEQUENCE [LARGE SCALE GENOMIC DNA]</scope>
    <source>
        <strain evidence="1 2">110S</strain>
    </source>
</reference>
<dbReference type="InParanoid" id="A0A0M8K739"/>